<accession>A0A7T6XJE8</accession>
<protein>
    <submittedName>
        <fullName evidence="1">Uncharacterized protein</fullName>
    </submittedName>
</protein>
<proteinExistence type="predicted"/>
<dbReference type="GeneID" id="90952686"/>
<organism evidence="1 2">
    <name type="scientific">Penicillium digitatum</name>
    <name type="common">Green mold</name>
    <dbReference type="NCBI Taxonomy" id="36651"/>
    <lineage>
        <taxon>Eukaryota</taxon>
        <taxon>Fungi</taxon>
        <taxon>Dikarya</taxon>
        <taxon>Ascomycota</taxon>
        <taxon>Pezizomycotina</taxon>
        <taxon>Eurotiomycetes</taxon>
        <taxon>Eurotiomycetidae</taxon>
        <taxon>Eurotiales</taxon>
        <taxon>Aspergillaceae</taxon>
        <taxon>Penicillium</taxon>
    </lineage>
</organism>
<evidence type="ECO:0000313" key="2">
    <source>
        <dbReference type="Proteomes" id="UP000595662"/>
    </source>
</evidence>
<dbReference type="AlphaFoldDB" id="A0A7T6XJE8"/>
<evidence type="ECO:0000313" key="1">
    <source>
        <dbReference type="EMBL" id="QQK42182.1"/>
    </source>
</evidence>
<dbReference type="EMBL" id="CP060774">
    <property type="protein sequence ID" value="QQK42182.1"/>
    <property type="molecule type" value="Genomic_DNA"/>
</dbReference>
<sequence length="70" mass="7764">MMDLRDGPSQSAIVSKPLTIKNAGLYKQRRLSVVHVVQGLEPEHCFGPEKLAAVFSTIHSRNTPCELTYP</sequence>
<name>A0A7T6XJE8_PENDI</name>
<reference evidence="1 2" key="1">
    <citation type="submission" date="2020-08" db="EMBL/GenBank/DDBJ databases">
        <title>The completed genome sequence of the pathogenic ascomycete fungus Penicillium digitatum.</title>
        <authorList>
            <person name="Wang M."/>
        </authorList>
    </citation>
    <scope>NUCLEOTIDE SEQUENCE [LARGE SCALE GENOMIC DNA]</scope>
    <source>
        <strain evidence="1 2">PdW03</strain>
    </source>
</reference>
<gene>
    <name evidence="1" type="ORF">Pdw03_5036</name>
</gene>
<dbReference type="RefSeq" id="XP_065956324.1">
    <property type="nucleotide sequence ID" value="XM_066100924.1"/>
</dbReference>
<dbReference type="Proteomes" id="UP000595662">
    <property type="component" value="Chromosome 1"/>
</dbReference>